<gene>
    <name evidence="2" type="ORF">Tco_0728462</name>
</gene>
<sequence length="94" mass="10801">MSKKRRMNCIYDSTDDEVVVIENTTNQEVEQVFDVESKDDSQDVHGISHQTTYNLIHSDETENDFKVDYDSNDSFIDDGSLDEGSREDDNDSDI</sequence>
<keyword evidence="3" id="KW-1185">Reference proteome</keyword>
<feature type="region of interest" description="Disordered" evidence="1">
    <location>
        <begin position="66"/>
        <end position="94"/>
    </location>
</feature>
<reference evidence="2" key="1">
    <citation type="journal article" date="2022" name="Int. J. Mol. Sci.">
        <title>Draft Genome of Tanacetum Coccineum: Genomic Comparison of Closely Related Tanacetum-Family Plants.</title>
        <authorList>
            <person name="Yamashiro T."/>
            <person name="Shiraishi A."/>
            <person name="Nakayama K."/>
            <person name="Satake H."/>
        </authorList>
    </citation>
    <scope>NUCLEOTIDE SEQUENCE</scope>
</reference>
<feature type="compositionally biased region" description="Acidic residues" evidence="1">
    <location>
        <begin position="75"/>
        <end position="94"/>
    </location>
</feature>
<evidence type="ECO:0000313" key="3">
    <source>
        <dbReference type="Proteomes" id="UP001151760"/>
    </source>
</evidence>
<evidence type="ECO:0000256" key="1">
    <source>
        <dbReference type="SAM" id="MobiDB-lite"/>
    </source>
</evidence>
<proteinExistence type="predicted"/>
<dbReference type="Proteomes" id="UP001151760">
    <property type="component" value="Unassembled WGS sequence"/>
</dbReference>
<organism evidence="2 3">
    <name type="scientific">Tanacetum coccineum</name>
    <dbReference type="NCBI Taxonomy" id="301880"/>
    <lineage>
        <taxon>Eukaryota</taxon>
        <taxon>Viridiplantae</taxon>
        <taxon>Streptophyta</taxon>
        <taxon>Embryophyta</taxon>
        <taxon>Tracheophyta</taxon>
        <taxon>Spermatophyta</taxon>
        <taxon>Magnoliopsida</taxon>
        <taxon>eudicotyledons</taxon>
        <taxon>Gunneridae</taxon>
        <taxon>Pentapetalae</taxon>
        <taxon>asterids</taxon>
        <taxon>campanulids</taxon>
        <taxon>Asterales</taxon>
        <taxon>Asteraceae</taxon>
        <taxon>Asteroideae</taxon>
        <taxon>Anthemideae</taxon>
        <taxon>Anthemidinae</taxon>
        <taxon>Tanacetum</taxon>
    </lineage>
</organism>
<accession>A0ABQ4YMA4</accession>
<reference evidence="2" key="2">
    <citation type="submission" date="2022-01" db="EMBL/GenBank/DDBJ databases">
        <authorList>
            <person name="Yamashiro T."/>
            <person name="Shiraishi A."/>
            <person name="Satake H."/>
            <person name="Nakayama K."/>
        </authorList>
    </citation>
    <scope>NUCLEOTIDE SEQUENCE</scope>
</reference>
<dbReference type="EMBL" id="BQNB010010535">
    <property type="protein sequence ID" value="GJS78581.1"/>
    <property type="molecule type" value="Genomic_DNA"/>
</dbReference>
<protein>
    <submittedName>
        <fullName evidence="2">Uncharacterized protein</fullName>
    </submittedName>
</protein>
<comment type="caution">
    <text evidence="2">The sequence shown here is derived from an EMBL/GenBank/DDBJ whole genome shotgun (WGS) entry which is preliminary data.</text>
</comment>
<name>A0ABQ4YMA4_9ASTR</name>
<evidence type="ECO:0000313" key="2">
    <source>
        <dbReference type="EMBL" id="GJS78581.1"/>
    </source>
</evidence>